<organism evidence="2">
    <name type="scientific">Rhizophora mucronata</name>
    <name type="common">Asiatic mangrove</name>
    <dbReference type="NCBI Taxonomy" id="61149"/>
    <lineage>
        <taxon>Eukaryota</taxon>
        <taxon>Viridiplantae</taxon>
        <taxon>Streptophyta</taxon>
        <taxon>Embryophyta</taxon>
        <taxon>Tracheophyta</taxon>
        <taxon>Spermatophyta</taxon>
        <taxon>Magnoliopsida</taxon>
        <taxon>eudicotyledons</taxon>
        <taxon>Gunneridae</taxon>
        <taxon>Pentapetalae</taxon>
        <taxon>rosids</taxon>
        <taxon>fabids</taxon>
        <taxon>Malpighiales</taxon>
        <taxon>Rhizophoraceae</taxon>
        <taxon>Rhizophora</taxon>
    </lineage>
</organism>
<feature type="compositionally biased region" description="Polar residues" evidence="1">
    <location>
        <begin position="1"/>
        <end position="12"/>
    </location>
</feature>
<feature type="region of interest" description="Disordered" evidence="1">
    <location>
        <begin position="1"/>
        <end position="23"/>
    </location>
</feature>
<reference evidence="2" key="1">
    <citation type="submission" date="2018-02" db="EMBL/GenBank/DDBJ databases">
        <title>Rhizophora mucronata_Transcriptome.</title>
        <authorList>
            <person name="Meera S.P."/>
            <person name="Sreeshan A."/>
            <person name="Augustine A."/>
        </authorList>
    </citation>
    <scope>NUCLEOTIDE SEQUENCE</scope>
    <source>
        <tissue evidence="2">Leaf</tissue>
    </source>
</reference>
<dbReference type="EMBL" id="GGEC01005383">
    <property type="protein sequence ID" value="MBW85866.1"/>
    <property type="molecule type" value="Transcribed_RNA"/>
</dbReference>
<sequence length="23" mass="2838">MSFQNLPNMINEQRTELLYPKRD</sequence>
<evidence type="ECO:0000256" key="1">
    <source>
        <dbReference type="SAM" id="MobiDB-lite"/>
    </source>
</evidence>
<accession>A0A2P2IXB5</accession>
<proteinExistence type="predicted"/>
<protein>
    <submittedName>
        <fullName evidence="2">Uncharacterized protein</fullName>
    </submittedName>
</protein>
<feature type="compositionally biased region" description="Basic and acidic residues" evidence="1">
    <location>
        <begin position="13"/>
        <end position="23"/>
    </location>
</feature>
<evidence type="ECO:0000313" key="2">
    <source>
        <dbReference type="EMBL" id="MBW85866.1"/>
    </source>
</evidence>
<name>A0A2P2IXB5_RHIMU</name>
<dbReference type="AlphaFoldDB" id="A0A2P2IXB5"/>